<name>A0ABQ4YVD0_9ASTR</name>
<evidence type="ECO:0000313" key="2">
    <source>
        <dbReference type="EMBL" id="GJS80588.1"/>
    </source>
</evidence>
<sequence>MCTGRICISTKSQEFLSEKIYVDIHGESFEVQVKELDDVLEALQDTLVNVLDRLWSDQSPILLHCNKSDFGPEVVNSLKHLEDNIEDGHSFEDLECPLSPNSHDRHQLEEVVSLDDDNAQIEQDKKVKKKTKKRSLNEDLSMYEEFLTNASLVKYIREDKVMKWLLSILKYNAQDGKRERKEQKKLKRRNIRSIVVPDKPPPFLP</sequence>
<organism evidence="2 3">
    <name type="scientific">Tanacetum coccineum</name>
    <dbReference type="NCBI Taxonomy" id="301880"/>
    <lineage>
        <taxon>Eukaryota</taxon>
        <taxon>Viridiplantae</taxon>
        <taxon>Streptophyta</taxon>
        <taxon>Embryophyta</taxon>
        <taxon>Tracheophyta</taxon>
        <taxon>Spermatophyta</taxon>
        <taxon>Magnoliopsida</taxon>
        <taxon>eudicotyledons</taxon>
        <taxon>Gunneridae</taxon>
        <taxon>Pentapetalae</taxon>
        <taxon>asterids</taxon>
        <taxon>campanulids</taxon>
        <taxon>Asterales</taxon>
        <taxon>Asteraceae</taxon>
        <taxon>Asteroideae</taxon>
        <taxon>Anthemideae</taxon>
        <taxon>Anthemidinae</taxon>
        <taxon>Tanacetum</taxon>
    </lineage>
</organism>
<feature type="region of interest" description="Disordered" evidence="1">
    <location>
        <begin position="176"/>
        <end position="205"/>
    </location>
</feature>
<reference evidence="2" key="1">
    <citation type="journal article" date="2022" name="Int. J. Mol. Sci.">
        <title>Draft Genome of Tanacetum Coccineum: Genomic Comparison of Closely Related Tanacetum-Family Plants.</title>
        <authorList>
            <person name="Yamashiro T."/>
            <person name="Shiraishi A."/>
            <person name="Nakayama K."/>
            <person name="Satake H."/>
        </authorList>
    </citation>
    <scope>NUCLEOTIDE SEQUENCE</scope>
</reference>
<gene>
    <name evidence="2" type="ORF">Tco_0730469</name>
</gene>
<comment type="caution">
    <text evidence="2">The sequence shown here is derived from an EMBL/GenBank/DDBJ whole genome shotgun (WGS) entry which is preliminary data.</text>
</comment>
<proteinExistence type="predicted"/>
<evidence type="ECO:0000256" key="1">
    <source>
        <dbReference type="SAM" id="MobiDB-lite"/>
    </source>
</evidence>
<dbReference type="Proteomes" id="UP001151760">
    <property type="component" value="Unassembled WGS sequence"/>
</dbReference>
<protein>
    <submittedName>
        <fullName evidence="2">Uncharacterized protein</fullName>
    </submittedName>
</protein>
<accession>A0ABQ4YVD0</accession>
<dbReference type="EMBL" id="BQNB010010683">
    <property type="protein sequence ID" value="GJS80588.1"/>
    <property type="molecule type" value="Genomic_DNA"/>
</dbReference>
<evidence type="ECO:0000313" key="3">
    <source>
        <dbReference type="Proteomes" id="UP001151760"/>
    </source>
</evidence>
<reference evidence="2" key="2">
    <citation type="submission" date="2022-01" db="EMBL/GenBank/DDBJ databases">
        <authorList>
            <person name="Yamashiro T."/>
            <person name="Shiraishi A."/>
            <person name="Satake H."/>
            <person name="Nakayama K."/>
        </authorList>
    </citation>
    <scope>NUCLEOTIDE SEQUENCE</scope>
</reference>
<keyword evidence="3" id="KW-1185">Reference proteome</keyword>